<dbReference type="Pfam" id="PF06722">
    <property type="entry name" value="EryCIII-like_C"/>
    <property type="match status" value="1"/>
</dbReference>
<dbReference type="InterPro" id="IPR004276">
    <property type="entry name" value="GlycoTrans_28_N"/>
</dbReference>
<comment type="caution">
    <text evidence="3">The sequence shown here is derived from an EMBL/GenBank/DDBJ whole genome shotgun (WGS) entry which is preliminary data.</text>
</comment>
<keyword evidence="4" id="KW-1185">Reference proteome</keyword>
<dbReference type="Pfam" id="PF03033">
    <property type="entry name" value="Glyco_transf_28"/>
    <property type="match status" value="1"/>
</dbReference>
<name>A0ABV8KQB7_9ACTN</name>
<feature type="domain" description="Glycosyltransferase family 28 N-terminal" evidence="1">
    <location>
        <begin position="3"/>
        <end position="131"/>
    </location>
</feature>
<dbReference type="Gene3D" id="3.40.50.2000">
    <property type="entry name" value="Glycogen Phosphorylase B"/>
    <property type="match status" value="2"/>
</dbReference>
<dbReference type="CDD" id="cd03784">
    <property type="entry name" value="GT1_Gtf-like"/>
    <property type="match status" value="1"/>
</dbReference>
<evidence type="ECO:0000259" key="1">
    <source>
        <dbReference type="Pfam" id="PF03033"/>
    </source>
</evidence>
<dbReference type="PANTHER" id="PTHR48050:SF13">
    <property type="entry name" value="STEROL 3-BETA-GLUCOSYLTRANSFERASE UGT80A2"/>
    <property type="match status" value="1"/>
</dbReference>
<dbReference type="EMBL" id="JBHSBN010000015">
    <property type="protein sequence ID" value="MFC4108330.1"/>
    <property type="molecule type" value="Genomic_DNA"/>
</dbReference>
<accession>A0ABV8KQB7</accession>
<gene>
    <name evidence="3" type="ORF">ACFOX0_20645</name>
</gene>
<dbReference type="RefSeq" id="WP_377548434.1">
    <property type="nucleotide sequence ID" value="NZ_JBHSBN010000015.1"/>
</dbReference>
<proteinExistence type="predicted"/>
<dbReference type="SUPFAM" id="SSF53756">
    <property type="entry name" value="UDP-Glycosyltransferase/glycogen phosphorylase"/>
    <property type="match status" value="1"/>
</dbReference>
<evidence type="ECO:0000259" key="2">
    <source>
        <dbReference type="Pfam" id="PF06722"/>
    </source>
</evidence>
<dbReference type="InterPro" id="IPR010610">
    <property type="entry name" value="EryCIII-like_C"/>
</dbReference>
<dbReference type="InterPro" id="IPR050426">
    <property type="entry name" value="Glycosyltransferase_28"/>
</dbReference>
<reference evidence="4" key="1">
    <citation type="journal article" date="2019" name="Int. J. Syst. Evol. Microbiol.">
        <title>The Global Catalogue of Microorganisms (GCM) 10K type strain sequencing project: providing services to taxonomists for standard genome sequencing and annotation.</title>
        <authorList>
            <consortium name="The Broad Institute Genomics Platform"/>
            <consortium name="The Broad Institute Genome Sequencing Center for Infectious Disease"/>
            <person name="Wu L."/>
            <person name="Ma J."/>
        </authorList>
    </citation>
    <scope>NUCLEOTIDE SEQUENCE [LARGE SCALE GENOMIC DNA]</scope>
    <source>
        <strain evidence="4">2902at01</strain>
    </source>
</reference>
<organism evidence="3 4">
    <name type="scientific">Micromonospora zhanjiangensis</name>
    <dbReference type="NCBI Taxonomy" id="1522057"/>
    <lineage>
        <taxon>Bacteria</taxon>
        <taxon>Bacillati</taxon>
        <taxon>Actinomycetota</taxon>
        <taxon>Actinomycetes</taxon>
        <taxon>Micromonosporales</taxon>
        <taxon>Micromonosporaceae</taxon>
        <taxon>Micromonospora</taxon>
    </lineage>
</organism>
<dbReference type="InterPro" id="IPR002213">
    <property type="entry name" value="UDP_glucos_trans"/>
</dbReference>
<feature type="domain" description="Erythromycin biosynthesis protein CIII-like C-terminal" evidence="2">
    <location>
        <begin position="288"/>
        <end position="384"/>
    </location>
</feature>
<dbReference type="PANTHER" id="PTHR48050">
    <property type="entry name" value="STEROL 3-BETA-GLUCOSYLTRANSFERASE"/>
    <property type="match status" value="1"/>
</dbReference>
<evidence type="ECO:0000313" key="3">
    <source>
        <dbReference type="EMBL" id="MFC4108330.1"/>
    </source>
</evidence>
<protein>
    <submittedName>
        <fullName evidence="3">Glycosyltransferase</fullName>
    </submittedName>
</protein>
<sequence>MRVLLSTSGSRGDVEPLVALAVRLRTLGAQVRMCASPAFAERLTEVGVPLVPVGRAMRMMLRDGMGPPSPETQRRMAAGAIDVQFDQVPAGAEGCDAVVAAGELAAAVAVRSVAEKLGIPYFYAAYSPVYLPSSHHTPPLDERLTPGVTDNRVLWEQRGQRFGERFGDPVNRRRAAIGLPPVADIFRYGYTDRPWLAADPVLAPLPPGLDAVQTGAWILPDQRPLPADLEAFLAAGPPPVYVGFGSTSETGDAARVAVEVVRAQGHRMIFSRGWDDLVPPDDRTDCLAVDEVNLQALFGRVAAAIHHGSAGTAHVATRAGVPQVVIPRYTDQPYFAARVAELGVGAVADGPTPTAGSLSAALTTALDPRTRARATAVADTVRADGTNAAADLLFDAVSREKPSVSV</sequence>
<evidence type="ECO:0000313" key="4">
    <source>
        <dbReference type="Proteomes" id="UP001595868"/>
    </source>
</evidence>
<dbReference type="Proteomes" id="UP001595868">
    <property type="component" value="Unassembled WGS sequence"/>
</dbReference>